<organism evidence="6 7">
    <name type="scientific">Niastella caeni</name>
    <dbReference type="NCBI Taxonomy" id="2569763"/>
    <lineage>
        <taxon>Bacteria</taxon>
        <taxon>Pseudomonadati</taxon>
        <taxon>Bacteroidota</taxon>
        <taxon>Chitinophagia</taxon>
        <taxon>Chitinophagales</taxon>
        <taxon>Chitinophagaceae</taxon>
        <taxon>Niastella</taxon>
    </lineage>
</organism>
<gene>
    <name evidence="6" type="ORF">FAM09_15925</name>
</gene>
<keyword evidence="7" id="KW-1185">Reference proteome</keyword>
<evidence type="ECO:0000313" key="6">
    <source>
        <dbReference type="EMBL" id="THU38167.1"/>
    </source>
</evidence>
<dbReference type="EMBL" id="STFF01000004">
    <property type="protein sequence ID" value="THU38167.1"/>
    <property type="molecule type" value="Genomic_DNA"/>
</dbReference>
<dbReference type="Proteomes" id="UP000306918">
    <property type="component" value="Unassembled WGS sequence"/>
</dbReference>
<evidence type="ECO:0000259" key="5">
    <source>
        <dbReference type="Pfam" id="PF00144"/>
    </source>
</evidence>
<comment type="caution">
    <text evidence="6">The sequence shown here is derived from an EMBL/GenBank/DDBJ whole genome shotgun (WGS) entry which is preliminary data.</text>
</comment>
<dbReference type="Pfam" id="PF00144">
    <property type="entry name" value="Beta-lactamase"/>
    <property type="match status" value="1"/>
</dbReference>
<dbReference type="OrthoDB" id="9793489at2"/>
<evidence type="ECO:0000313" key="7">
    <source>
        <dbReference type="Proteomes" id="UP000306918"/>
    </source>
</evidence>
<dbReference type="InterPro" id="IPR001466">
    <property type="entry name" value="Beta-lactam-related"/>
</dbReference>
<dbReference type="PANTHER" id="PTHR46825:SF11">
    <property type="entry name" value="PENICILLIN-BINDING PROTEIN 4"/>
    <property type="match status" value="1"/>
</dbReference>
<proteinExistence type="predicted"/>
<sequence>MKPKNKIVLVKNLVRLLLVVLALQSCARVNNKKVTSAPANDDTSSLPAHATPLTPEEISRYKRLVSNHLDSTLNKTRFNGSVLVAKNGQIVYEEYAGFVDPRTKRDSITPTTPFHLASVSKTFTGMATLRLWEEGRLNVEDPVSKYLPGFPLEGVTVRLLLNHRSGIPKYDHYMGEMGWDKHKMISNQDVLDFLIANHQKIPIGTPNRGFSYSNTNYALLALIIEKVSGLSYKDYLKKTFFDPLGMKDTYVFTLADSARYMPSFYYSNREYRFEFLDAVYGDKNIYSTVRDLLKWDQALQTEGFFKKATLDQAYAGYSFEKPGTHNYGLGWRMYLLKNGKKLIYHNGWWHGNRTSFYRMTDENATIIALANNDCRYVYKVKEMADIFGDYMQKHKRYDDDEPTQVAHVQKPVKRRSHATAYKKKSTSRRSTAKK</sequence>
<dbReference type="InterPro" id="IPR050491">
    <property type="entry name" value="AmpC-like"/>
</dbReference>
<dbReference type="SUPFAM" id="SSF56601">
    <property type="entry name" value="beta-lactamase/transpeptidase-like"/>
    <property type="match status" value="1"/>
</dbReference>
<evidence type="ECO:0000256" key="3">
    <source>
        <dbReference type="SAM" id="MobiDB-lite"/>
    </source>
</evidence>
<dbReference type="InterPro" id="IPR012338">
    <property type="entry name" value="Beta-lactam/transpept-like"/>
</dbReference>
<feature type="signal peptide" evidence="4">
    <location>
        <begin position="1"/>
        <end position="27"/>
    </location>
</feature>
<name>A0A4S8HRM8_9BACT</name>
<feature type="domain" description="Beta-lactamase-related" evidence="5">
    <location>
        <begin position="80"/>
        <end position="372"/>
    </location>
</feature>
<dbReference type="PROSITE" id="PS51257">
    <property type="entry name" value="PROKAR_LIPOPROTEIN"/>
    <property type="match status" value="1"/>
</dbReference>
<accession>A0A4S8HRM8</accession>
<dbReference type="Gene3D" id="3.40.710.10">
    <property type="entry name" value="DD-peptidase/beta-lactamase superfamily"/>
    <property type="match status" value="1"/>
</dbReference>
<evidence type="ECO:0000256" key="1">
    <source>
        <dbReference type="ARBA" id="ARBA00004370"/>
    </source>
</evidence>
<feature type="region of interest" description="Disordered" evidence="3">
    <location>
        <begin position="398"/>
        <end position="434"/>
    </location>
</feature>
<dbReference type="GO" id="GO:0016020">
    <property type="term" value="C:membrane"/>
    <property type="evidence" value="ECO:0007669"/>
    <property type="project" value="UniProtKB-SubCell"/>
</dbReference>
<dbReference type="PANTHER" id="PTHR46825">
    <property type="entry name" value="D-ALANYL-D-ALANINE-CARBOXYPEPTIDASE/ENDOPEPTIDASE AMPH"/>
    <property type="match status" value="1"/>
</dbReference>
<feature type="compositionally biased region" description="Basic residues" evidence="3">
    <location>
        <begin position="410"/>
        <end position="434"/>
    </location>
</feature>
<comment type="subcellular location">
    <subcellularLocation>
        <location evidence="1">Membrane</location>
    </subcellularLocation>
</comment>
<reference evidence="6 7" key="1">
    <citation type="submission" date="2019-04" db="EMBL/GenBank/DDBJ databases">
        <title>Niastella caeni sp. nov., isolated from activated sludge.</title>
        <authorList>
            <person name="Sheng M."/>
        </authorList>
    </citation>
    <scope>NUCLEOTIDE SEQUENCE [LARGE SCALE GENOMIC DNA]</scope>
    <source>
        <strain evidence="6 7">HX-2-15</strain>
    </source>
</reference>
<keyword evidence="2" id="KW-0472">Membrane</keyword>
<dbReference type="AlphaFoldDB" id="A0A4S8HRM8"/>
<keyword evidence="4" id="KW-0732">Signal</keyword>
<evidence type="ECO:0000256" key="2">
    <source>
        <dbReference type="ARBA" id="ARBA00023136"/>
    </source>
</evidence>
<evidence type="ECO:0000256" key="4">
    <source>
        <dbReference type="SAM" id="SignalP"/>
    </source>
</evidence>
<feature type="chain" id="PRO_5020370986" evidence="4">
    <location>
        <begin position="28"/>
        <end position="434"/>
    </location>
</feature>
<protein>
    <submittedName>
        <fullName evidence="6">Beta-lactamase family protein</fullName>
    </submittedName>
</protein>